<evidence type="ECO:0000256" key="3">
    <source>
        <dbReference type="ARBA" id="ARBA00023163"/>
    </source>
</evidence>
<protein>
    <submittedName>
        <fullName evidence="6">AraC family transcriptional regulator</fullName>
    </submittedName>
</protein>
<keyword evidence="2" id="KW-0238">DNA-binding</keyword>
<dbReference type="Gene3D" id="1.10.10.60">
    <property type="entry name" value="Homeodomain-like"/>
    <property type="match status" value="1"/>
</dbReference>
<dbReference type="InterPro" id="IPR011051">
    <property type="entry name" value="RmlC_Cupin_sf"/>
</dbReference>
<dbReference type="GO" id="GO:0043565">
    <property type="term" value="F:sequence-specific DNA binding"/>
    <property type="evidence" value="ECO:0007669"/>
    <property type="project" value="InterPro"/>
</dbReference>
<name>A0A318PP61_9PROT</name>
<evidence type="ECO:0000256" key="4">
    <source>
        <dbReference type="SAM" id="MobiDB-lite"/>
    </source>
</evidence>
<feature type="region of interest" description="Disordered" evidence="4">
    <location>
        <begin position="290"/>
        <end position="319"/>
    </location>
</feature>
<evidence type="ECO:0000313" key="7">
    <source>
        <dbReference type="Proteomes" id="UP000248301"/>
    </source>
</evidence>
<evidence type="ECO:0000313" key="6">
    <source>
        <dbReference type="EMBL" id="PYD62010.1"/>
    </source>
</evidence>
<keyword evidence="3" id="KW-0804">Transcription</keyword>
<feature type="domain" description="HTH araC/xylS-type" evidence="5">
    <location>
        <begin position="187"/>
        <end position="285"/>
    </location>
</feature>
<evidence type="ECO:0000256" key="1">
    <source>
        <dbReference type="ARBA" id="ARBA00023015"/>
    </source>
</evidence>
<dbReference type="RefSeq" id="WP_110914429.1">
    <property type="nucleotide sequence ID" value="NZ_JAILXQ010000014.1"/>
</dbReference>
<dbReference type="InterPro" id="IPR020449">
    <property type="entry name" value="Tscrpt_reg_AraC-type_HTH"/>
</dbReference>
<dbReference type="InterPro" id="IPR018060">
    <property type="entry name" value="HTH_AraC"/>
</dbReference>
<dbReference type="InterPro" id="IPR009057">
    <property type="entry name" value="Homeodomain-like_sf"/>
</dbReference>
<organism evidence="6 7">
    <name type="scientific">Gluconacetobacter entanii</name>
    <dbReference type="NCBI Taxonomy" id="108528"/>
    <lineage>
        <taxon>Bacteria</taxon>
        <taxon>Pseudomonadati</taxon>
        <taxon>Pseudomonadota</taxon>
        <taxon>Alphaproteobacteria</taxon>
        <taxon>Acetobacterales</taxon>
        <taxon>Acetobacteraceae</taxon>
        <taxon>Gluconacetobacter</taxon>
    </lineage>
</organism>
<keyword evidence="1" id="KW-0805">Transcription regulation</keyword>
<dbReference type="EMBL" id="NKUF01000042">
    <property type="protein sequence ID" value="PYD62010.1"/>
    <property type="molecule type" value="Genomic_DNA"/>
</dbReference>
<dbReference type="PANTHER" id="PTHR43280">
    <property type="entry name" value="ARAC-FAMILY TRANSCRIPTIONAL REGULATOR"/>
    <property type="match status" value="1"/>
</dbReference>
<sequence length="319" mass="35931">MKTPDPIPSFFVYGLPDRLVDIGFVHVETVMARRNMHNGNVAPHKHEQMGQLTFWTTGGGTYYMEDRTLRFAAPAITFMPSHVVHGFNVCGRSDAIVLSIADGALTAISTLIHRPLDTPLMVEGSTDRPEWRRLGALMEIMQQCYNDAPTAASPAISGLAATLLERAWRLADDTQVAPQDARTVLARRLRTTINRHFREEWSVERYATELGSTPYLLGRAARQAFGLSVMHMVHERRLLESKRLLLFTVRSIEDIAIEVGTQDPAYFSRFFRRYTGVSPGRWRKSQIEHMRGHGDGAPYQEPGRIAPDAPDRTTIQETS</sequence>
<dbReference type="Gene3D" id="2.60.120.10">
    <property type="entry name" value="Jelly Rolls"/>
    <property type="match status" value="1"/>
</dbReference>
<dbReference type="AlphaFoldDB" id="A0A318PP61"/>
<dbReference type="Pfam" id="PF12833">
    <property type="entry name" value="HTH_18"/>
    <property type="match status" value="1"/>
</dbReference>
<evidence type="ECO:0000259" key="5">
    <source>
        <dbReference type="PROSITE" id="PS01124"/>
    </source>
</evidence>
<accession>A0A318PP61</accession>
<dbReference type="Proteomes" id="UP000248301">
    <property type="component" value="Unassembled WGS sequence"/>
</dbReference>
<dbReference type="GO" id="GO:0003700">
    <property type="term" value="F:DNA-binding transcription factor activity"/>
    <property type="evidence" value="ECO:0007669"/>
    <property type="project" value="InterPro"/>
</dbReference>
<gene>
    <name evidence="6" type="ORF">CFR72_13420</name>
</gene>
<reference evidence="6 7" key="1">
    <citation type="submission" date="2017-07" db="EMBL/GenBank/DDBJ databases">
        <title>A draft genome sequence of Gluconacetobacter entanii LTH 4560.</title>
        <authorList>
            <person name="Skraban J."/>
            <person name="Cleenwerck I."/>
            <person name="Vandamme P."/>
            <person name="Trcek J."/>
        </authorList>
    </citation>
    <scope>NUCLEOTIDE SEQUENCE [LARGE SCALE GENOMIC DNA]</scope>
    <source>
        <strain evidence="6 7">LTH 4560</strain>
    </source>
</reference>
<dbReference type="PROSITE" id="PS01124">
    <property type="entry name" value="HTH_ARAC_FAMILY_2"/>
    <property type="match status" value="1"/>
</dbReference>
<dbReference type="InterPro" id="IPR014710">
    <property type="entry name" value="RmlC-like_jellyroll"/>
</dbReference>
<dbReference type="PANTHER" id="PTHR43280:SF32">
    <property type="entry name" value="TRANSCRIPTIONAL REGULATORY PROTEIN"/>
    <property type="match status" value="1"/>
</dbReference>
<proteinExistence type="predicted"/>
<comment type="caution">
    <text evidence="6">The sequence shown here is derived from an EMBL/GenBank/DDBJ whole genome shotgun (WGS) entry which is preliminary data.</text>
</comment>
<dbReference type="SUPFAM" id="SSF46689">
    <property type="entry name" value="Homeodomain-like"/>
    <property type="match status" value="1"/>
</dbReference>
<dbReference type="SUPFAM" id="SSF51182">
    <property type="entry name" value="RmlC-like cupins"/>
    <property type="match status" value="1"/>
</dbReference>
<dbReference type="PRINTS" id="PR00032">
    <property type="entry name" value="HTHARAC"/>
</dbReference>
<dbReference type="SMART" id="SM00342">
    <property type="entry name" value="HTH_ARAC"/>
    <property type="match status" value="1"/>
</dbReference>
<evidence type="ECO:0000256" key="2">
    <source>
        <dbReference type="ARBA" id="ARBA00023125"/>
    </source>
</evidence>
<dbReference type="OrthoDB" id="9814125at2"/>